<accession>A0A1A9Z7W8</accession>
<evidence type="ECO:0000313" key="1">
    <source>
        <dbReference type="EnsemblMetazoa" id="GPAI006490-PA"/>
    </source>
</evidence>
<evidence type="ECO:0000313" key="2">
    <source>
        <dbReference type="Proteomes" id="UP000092445"/>
    </source>
</evidence>
<reference evidence="2" key="1">
    <citation type="submission" date="2014-03" db="EMBL/GenBank/DDBJ databases">
        <authorList>
            <person name="Aksoy S."/>
            <person name="Warren W."/>
            <person name="Wilson R.K."/>
        </authorList>
    </citation>
    <scope>NUCLEOTIDE SEQUENCE [LARGE SCALE GENOMIC DNA]</scope>
    <source>
        <strain evidence="2">IAEA</strain>
    </source>
</reference>
<protein>
    <submittedName>
        <fullName evidence="1">Uncharacterized protein</fullName>
    </submittedName>
</protein>
<dbReference type="VEuPathDB" id="VectorBase:GPAI006490"/>
<reference evidence="1" key="2">
    <citation type="submission" date="2020-05" db="UniProtKB">
        <authorList>
            <consortium name="EnsemblMetazoa"/>
        </authorList>
    </citation>
    <scope>IDENTIFICATION</scope>
    <source>
        <strain evidence="1">IAEA</strain>
    </source>
</reference>
<keyword evidence="2" id="KW-1185">Reference proteome</keyword>
<organism evidence="1 2">
    <name type="scientific">Glossina pallidipes</name>
    <name type="common">Tsetse fly</name>
    <dbReference type="NCBI Taxonomy" id="7398"/>
    <lineage>
        <taxon>Eukaryota</taxon>
        <taxon>Metazoa</taxon>
        <taxon>Ecdysozoa</taxon>
        <taxon>Arthropoda</taxon>
        <taxon>Hexapoda</taxon>
        <taxon>Insecta</taxon>
        <taxon>Pterygota</taxon>
        <taxon>Neoptera</taxon>
        <taxon>Endopterygota</taxon>
        <taxon>Diptera</taxon>
        <taxon>Brachycera</taxon>
        <taxon>Muscomorpha</taxon>
        <taxon>Hippoboscoidea</taxon>
        <taxon>Glossinidae</taxon>
        <taxon>Glossina</taxon>
    </lineage>
</organism>
<dbReference type="EnsemblMetazoa" id="GPAI006490-RA">
    <property type="protein sequence ID" value="GPAI006490-PA"/>
    <property type="gene ID" value="GPAI006490"/>
</dbReference>
<sequence length="91" mass="9971">MKASEEYELRGVSVRVPVACVEAGEEAGVSIEAEAGEMFALPDELIGWTVIIFCFSCCCSCKGNEWAVILLLLLLILWVDCKRLCCVCCCD</sequence>
<dbReference type="AlphaFoldDB" id="A0A1A9Z7W8"/>
<proteinExistence type="predicted"/>
<name>A0A1A9Z7W8_GLOPL</name>
<dbReference type="Proteomes" id="UP000092445">
    <property type="component" value="Unassembled WGS sequence"/>
</dbReference>